<accession>A0A8H4KFN9</accession>
<sequence>MLALSFTSKTPEHKGIVESTAAIIFLGTPHRGSPELSAIGEWARSMLSTLHFQTATAMLDTLGLKTTDLERAHEAFCRIWHQYDFQVKTFQESLGLTGIDLGVLGNKVVPHESSLIGDPREQAETLQANHLQMCRFSRAQDPNYIKVAGELRRFYIAIQNAQLKYPGGTKPSSDVSNIGSTPNTPLDKKDLNTFLKILHFDGINTRRESILPPSANTTEWLFHDPTSSQWCTSPKAADRLLFIKGKPGAGKSTLMKKAVRHIQAVLERGICASFFVDAGGLPLQHSPKGIYQSLLCQLLPLRKIWTASPDSPALRYLTDTIRMALDDPSVVSTEGQLQTLLTDTLEVLSSTSTPIWIFLDALDELELMQRHQIEFWRGLVFSTKSQTLRVCLSCRHFPNVAVNGCLELVLDACNSQDIFTYTKDRLESHVSQSEPHWRRLLEKRITSLASGVFLWVVLVLDDILAKYDQGISLQALMRHVEWMPTELEKLYTRILGDLAPNEGQLAEKVFQWVFASTRPLRLDEWHHILAFMRPSRPLSLQEWRESDDFTESDEQLERKIKTLSKGLLEVSHKLSEASNGKFAEDSSVNAGAGSLDHEQGSSRVVKAIHQSVYDFFIHNQGFALFGSDSANPLTDCHCTIANTCLNYILIPELDEYVIARQRIKMASVATSSVPSLTPPQQPRKANSSQRNREVDNIIEDLEQTLSLDSVQIVENWLAGGDIPSYTENALCPTSYCASRDSIGVVSRALEDYPALLIYSITELPCHIDFALTNSPNGNSAQLQLRLEDKGFGERLVALQQGKRDRDHIIYFLENLALHKPRLDQVLQTQF</sequence>
<evidence type="ECO:0000313" key="5">
    <source>
        <dbReference type="Proteomes" id="UP000605986"/>
    </source>
</evidence>
<dbReference type="Proteomes" id="UP000605986">
    <property type="component" value="Unassembled WGS sequence"/>
</dbReference>
<evidence type="ECO:0000256" key="2">
    <source>
        <dbReference type="SAM" id="MobiDB-lite"/>
    </source>
</evidence>
<dbReference type="InterPro" id="IPR056884">
    <property type="entry name" value="NPHP3-like_N"/>
</dbReference>
<proteinExistence type="predicted"/>
<comment type="caution">
    <text evidence="4">The sequence shown here is derived from an EMBL/GenBank/DDBJ whole genome shotgun (WGS) entry which is preliminary data.</text>
</comment>
<evidence type="ECO:0000256" key="1">
    <source>
        <dbReference type="ARBA" id="ARBA00022737"/>
    </source>
</evidence>
<dbReference type="Gene3D" id="3.40.50.300">
    <property type="entry name" value="P-loop containing nucleotide triphosphate hydrolases"/>
    <property type="match status" value="1"/>
</dbReference>
<evidence type="ECO:0000259" key="3">
    <source>
        <dbReference type="Pfam" id="PF24883"/>
    </source>
</evidence>
<dbReference type="Pfam" id="PF24883">
    <property type="entry name" value="NPHP3_N"/>
    <property type="match status" value="1"/>
</dbReference>
<evidence type="ECO:0000313" key="4">
    <source>
        <dbReference type="EMBL" id="KAF4448946.1"/>
    </source>
</evidence>
<keyword evidence="1" id="KW-0677">Repeat</keyword>
<dbReference type="EMBL" id="JAADJG010000310">
    <property type="protein sequence ID" value="KAF4448946.1"/>
    <property type="molecule type" value="Genomic_DNA"/>
</dbReference>
<name>A0A8H4KFN9_9HYPO</name>
<dbReference type="AlphaFoldDB" id="A0A8H4KFN9"/>
<feature type="region of interest" description="Disordered" evidence="2">
    <location>
        <begin position="670"/>
        <end position="692"/>
    </location>
</feature>
<dbReference type="PANTHER" id="PTHR10039:SF5">
    <property type="entry name" value="NACHT DOMAIN-CONTAINING PROTEIN"/>
    <property type="match status" value="1"/>
</dbReference>
<dbReference type="PANTHER" id="PTHR10039">
    <property type="entry name" value="AMELOGENIN"/>
    <property type="match status" value="1"/>
</dbReference>
<dbReference type="SUPFAM" id="SSF52540">
    <property type="entry name" value="P-loop containing nucleoside triphosphate hydrolases"/>
    <property type="match status" value="1"/>
</dbReference>
<dbReference type="InterPro" id="IPR027417">
    <property type="entry name" value="P-loop_NTPase"/>
</dbReference>
<reference evidence="4" key="1">
    <citation type="submission" date="2020-01" db="EMBL/GenBank/DDBJ databases">
        <title>Identification and distribution of gene clusters putatively required for synthesis of sphingolipid metabolism inhibitors in phylogenetically diverse species of the filamentous fungus Fusarium.</title>
        <authorList>
            <person name="Kim H.-S."/>
            <person name="Busman M."/>
            <person name="Brown D.W."/>
            <person name="Divon H."/>
            <person name="Uhlig S."/>
            <person name="Proctor R.H."/>
        </authorList>
    </citation>
    <scope>NUCLEOTIDE SEQUENCE</scope>
    <source>
        <strain evidence="4">NRRL 53441</strain>
    </source>
</reference>
<dbReference type="OrthoDB" id="7464126at2759"/>
<protein>
    <recommendedName>
        <fullName evidence="3">Nephrocystin 3-like N-terminal domain-containing protein</fullName>
    </recommendedName>
</protein>
<feature type="domain" description="Nephrocystin 3-like N-terminal" evidence="3">
    <location>
        <begin position="216"/>
        <end position="395"/>
    </location>
</feature>
<keyword evidence="5" id="KW-1185">Reference proteome</keyword>
<organism evidence="4 5">
    <name type="scientific">Fusarium austroafricanum</name>
    <dbReference type="NCBI Taxonomy" id="2364996"/>
    <lineage>
        <taxon>Eukaryota</taxon>
        <taxon>Fungi</taxon>
        <taxon>Dikarya</taxon>
        <taxon>Ascomycota</taxon>
        <taxon>Pezizomycotina</taxon>
        <taxon>Sordariomycetes</taxon>
        <taxon>Hypocreomycetidae</taxon>
        <taxon>Hypocreales</taxon>
        <taxon>Nectriaceae</taxon>
        <taxon>Fusarium</taxon>
        <taxon>Fusarium concolor species complex</taxon>
    </lineage>
</organism>
<gene>
    <name evidence="4" type="ORF">F53441_7715</name>
</gene>